<proteinExistence type="predicted"/>
<organism evidence="3 4">
    <name type="scientific">Amycolatopsis rubida</name>
    <dbReference type="NCBI Taxonomy" id="112413"/>
    <lineage>
        <taxon>Bacteria</taxon>
        <taxon>Bacillati</taxon>
        <taxon>Actinomycetota</taxon>
        <taxon>Actinomycetes</taxon>
        <taxon>Pseudonocardiales</taxon>
        <taxon>Pseudonocardiaceae</taxon>
        <taxon>Amycolatopsis</taxon>
    </lineage>
</organism>
<dbReference type="InterPro" id="IPR024344">
    <property type="entry name" value="MDMPI_metal-binding"/>
</dbReference>
<evidence type="ECO:0000313" key="3">
    <source>
        <dbReference type="EMBL" id="NEC57518.1"/>
    </source>
</evidence>
<comment type="caution">
    <text evidence="3">The sequence shown here is derived from an EMBL/GenBank/DDBJ whole genome shotgun (WGS) entry which is preliminary data.</text>
</comment>
<sequence>MKAATLAAGPAAPVLNCPEWTVRDLVTHLTTVLSYAVAAFTDRNAESPRASTWEDTLGRWDGERMAVREALRRPAETPLRSPFPHGGPITVGDWTRRLAHEFAIHRLDAESALPSPPVTRYRTEFAEDGIDEFLAFLSPRRGRPSCRDGIVQVSTDTRTWTVLLHAGQPPALGEGVPDLTLTGPADDVYRALWGRPNHAENVGDATLLEPLAAP</sequence>
<dbReference type="GO" id="GO:0016853">
    <property type="term" value="F:isomerase activity"/>
    <property type="evidence" value="ECO:0007669"/>
    <property type="project" value="UniProtKB-KW"/>
</dbReference>
<dbReference type="InterPro" id="IPR010872">
    <property type="entry name" value="MDMPI_C-term_domain"/>
</dbReference>
<protein>
    <submittedName>
        <fullName evidence="3">Maleylpyruvate isomerase family mycothiol-dependent enzyme</fullName>
    </submittedName>
</protein>
<feature type="domain" description="Mycothiol-dependent maleylpyruvate isomerase metal-binding" evidence="2">
    <location>
        <begin position="7"/>
        <end position="109"/>
    </location>
</feature>
<dbReference type="Pfam" id="PF07398">
    <property type="entry name" value="MDMPI_C"/>
    <property type="match status" value="1"/>
</dbReference>
<dbReference type="NCBIfam" id="TIGR03083">
    <property type="entry name" value="maleylpyruvate isomerase family mycothiol-dependent enzyme"/>
    <property type="match status" value="1"/>
</dbReference>
<dbReference type="Pfam" id="PF11716">
    <property type="entry name" value="MDMPI_N"/>
    <property type="match status" value="1"/>
</dbReference>
<keyword evidence="4" id="KW-1185">Reference proteome</keyword>
<name>A0ABX0BRD6_9PSEU</name>
<dbReference type="InterPro" id="IPR017517">
    <property type="entry name" value="Maleyloyr_isom"/>
</dbReference>
<accession>A0ABX0BRD6</accession>
<gene>
    <name evidence="3" type="ORF">G3I59_18440</name>
</gene>
<keyword evidence="3" id="KW-0413">Isomerase</keyword>
<evidence type="ECO:0000259" key="2">
    <source>
        <dbReference type="Pfam" id="PF11716"/>
    </source>
</evidence>
<dbReference type="PANTHER" id="PTHR40758">
    <property type="entry name" value="CONSERVED PROTEIN"/>
    <property type="match status" value="1"/>
</dbReference>
<evidence type="ECO:0000259" key="1">
    <source>
        <dbReference type="Pfam" id="PF07398"/>
    </source>
</evidence>
<dbReference type="PANTHER" id="PTHR40758:SF1">
    <property type="entry name" value="CONSERVED PROTEIN"/>
    <property type="match status" value="1"/>
</dbReference>
<dbReference type="EMBL" id="JAAGNC010000091">
    <property type="protein sequence ID" value="NEC57518.1"/>
    <property type="molecule type" value="Genomic_DNA"/>
</dbReference>
<evidence type="ECO:0000313" key="4">
    <source>
        <dbReference type="Proteomes" id="UP000470404"/>
    </source>
</evidence>
<dbReference type="InterPro" id="IPR034660">
    <property type="entry name" value="DinB/YfiT-like"/>
</dbReference>
<reference evidence="3 4" key="1">
    <citation type="submission" date="2020-01" db="EMBL/GenBank/DDBJ databases">
        <title>Insect and environment-associated Actinomycetes.</title>
        <authorList>
            <person name="Currrie C."/>
            <person name="Chevrette M."/>
            <person name="Carlson C."/>
            <person name="Stubbendieck R."/>
            <person name="Wendt-Pienkowski E."/>
        </authorList>
    </citation>
    <scope>NUCLEOTIDE SEQUENCE [LARGE SCALE GENOMIC DNA]</scope>
    <source>
        <strain evidence="3 4">SID8386</strain>
    </source>
</reference>
<dbReference type="SUPFAM" id="SSF109854">
    <property type="entry name" value="DinB/YfiT-like putative metalloenzymes"/>
    <property type="match status" value="1"/>
</dbReference>
<dbReference type="Proteomes" id="UP000470404">
    <property type="component" value="Unassembled WGS sequence"/>
</dbReference>
<feature type="domain" description="MDMPI C-terminal" evidence="1">
    <location>
        <begin position="124"/>
        <end position="208"/>
    </location>
</feature>